<dbReference type="eggNOG" id="COG3645">
    <property type="taxonomic scope" value="Bacteria"/>
</dbReference>
<name>N2A2Q2_9FIRM</name>
<dbReference type="AlphaFoldDB" id="N2A2Q2"/>
<dbReference type="Pfam" id="PF03374">
    <property type="entry name" value="ANT"/>
    <property type="match status" value="1"/>
</dbReference>
<feature type="domain" description="Bro-N" evidence="1">
    <location>
        <begin position="1"/>
        <end position="107"/>
    </location>
</feature>
<dbReference type="EMBL" id="AQFT01000140">
    <property type="protein sequence ID" value="EMZ20763.1"/>
    <property type="molecule type" value="Genomic_DNA"/>
</dbReference>
<reference evidence="2 3" key="1">
    <citation type="journal article" date="2014" name="Genome Announc.">
        <title>Draft genome sequences of the altered schaedler flora, a defined bacterial community from gnotobiotic mice.</title>
        <authorList>
            <person name="Wannemuehler M.J."/>
            <person name="Overstreet A.M."/>
            <person name="Ward D.V."/>
            <person name="Phillips G.J."/>
        </authorList>
    </citation>
    <scope>NUCLEOTIDE SEQUENCE [LARGE SCALE GENOMIC DNA]</scope>
    <source>
        <strain evidence="2 3">ASF492</strain>
    </source>
</reference>
<dbReference type="InterPro" id="IPR005039">
    <property type="entry name" value="Ant_C"/>
</dbReference>
<dbReference type="GO" id="GO:0003677">
    <property type="term" value="F:DNA binding"/>
    <property type="evidence" value="ECO:0007669"/>
    <property type="project" value="InterPro"/>
</dbReference>
<evidence type="ECO:0000313" key="2">
    <source>
        <dbReference type="EMBL" id="EMZ20763.1"/>
    </source>
</evidence>
<sequence>MNEIKIFEKEEFGKIRTVEIDGKPYFVASDVAKALGYVNDRDAISRHCRWVAKHDIPHPQSKTKTLEVNVIPKGDVVRLAASSELPTAEKFESWIFDDVIPSVLDNGGYIAGQEHISDDELLEKAVLVARRKIAERDKIIKQQKEQIEEQKPLVDFATHVSQSKDTIDMDEMAKIAQGEQINIGRNRLIKWLKEKRILKDNRTPYQTFIDRGYFDVVETKKETVYGTLVFPKTVITGKGQLWVIEKLRAEYC</sequence>
<gene>
    <name evidence="2" type="ORF">C823_04881</name>
</gene>
<organism evidence="2 3">
    <name type="scientific">Eubacterium plexicaudatum ASF492</name>
    <dbReference type="NCBI Taxonomy" id="1235802"/>
    <lineage>
        <taxon>Bacteria</taxon>
        <taxon>Bacillati</taxon>
        <taxon>Bacillota</taxon>
        <taxon>Clostridia</taxon>
        <taxon>Eubacteriales</taxon>
        <taxon>Eubacteriaceae</taxon>
        <taxon>Eubacterium</taxon>
    </lineage>
</organism>
<accession>N2A2Q2</accession>
<dbReference type="PANTHER" id="PTHR36180:SF2">
    <property type="entry name" value="BRO FAMILY PROTEIN"/>
    <property type="match status" value="1"/>
</dbReference>
<dbReference type="SMART" id="SM01040">
    <property type="entry name" value="Bro-N"/>
    <property type="match status" value="1"/>
</dbReference>
<comment type="caution">
    <text evidence="2">The sequence shown here is derived from an EMBL/GenBank/DDBJ whole genome shotgun (WGS) entry which is preliminary data.</text>
</comment>
<dbReference type="PANTHER" id="PTHR36180">
    <property type="entry name" value="DNA-BINDING PROTEIN-RELATED-RELATED"/>
    <property type="match status" value="1"/>
</dbReference>
<proteinExistence type="predicted"/>
<dbReference type="STRING" id="1235802.C823_04881"/>
<dbReference type="Pfam" id="PF02498">
    <property type="entry name" value="Bro-N"/>
    <property type="match status" value="1"/>
</dbReference>
<protein>
    <recommendedName>
        <fullName evidence="1">Bro-N domain-containing protein</fullName>
    </recommendedName>
</protein>
<dbReference type="PROSITE" id="PS51750">
    <property type="entry name" value="BRO_N"/>
    <property type="match status" value="1"/>
</dbReference>
<evidence type="ECO:0000259" key="1">
    <source>
        <dbReference type="PROSITE" id="PS51750"/>
    </source>
</evidence>
<dbReference type="OrthoDB" id="9812611at2"/>
<evidence type="ECO:0000313" key="3">
    <source>
        <dbReference type="Proteomes" id="UP000012589"/>
    </source>
</evidence>
<dbReference type="eggNOG" id="COG3617">
    <property type="taxonomic scope" value="Bacteria"/>
</dbReference>
<dbReference type="InterPro" id="IPR003497">
    <property type="entry name" value="BRO_N_domain"/>
</dbReference>
<dbReference type="Proteomes" id="UP000012589">
    <property type="component" value="Unassembled WGS sequence"/>
</dbReference>
<dbReference type="HOGENOM" id="CLU_046670_0_2_9"/>
<keyword evidence="3" id="KW-1185">Reference proteome</keyword>
<dbReference type="PATRIC" id="fig|1235802.3.peg.5140"/>